<dbReference type="PANTHER" id="PTHR12202">
    <property type="entry name" value="ESF1 HOMOLOG"/>
    <property type="match status" value="1"/>
</dbReference>
<feature type="compositionally biased region" description="Basic and acidic residues" evidence="5">
    <location>
        <begin position="37"/>
        <end position="71"/>
    </location>
</feature>
<dbReference type="InterPro" id="IPR056750">
    <property type="entry name" value="RRM_ESF1"/>
</dbReference>
<dbReference type="OMA" id="YEMEMSW"/>
<evidence type="ECO:0000259" key="7">
    <source>
        <dbReference type="Pfam" id="PF25121"/>
    </source>
</evidence>
<dbReference type="InterPro" id="IPR012580">
    <property type="entry name" value="NUC153"/>
</dbReference>
<sequence length="796" mass="87324">MSDPRFAKVKTDPRFRKPRKQKNKVVVDERFKSIFDDKKGDKKAPARVDKYGRKVAQTKDRDDLRRFYRLEGEEDAADEPPKPDLARGAVLMESSSEEDDDDEANISEAGSEYGGIVKLGRDTDDSDEEGEEAEIDLDESQFADLDAQATALSGAQTAADADADDDEEAPRTRRLAVVNLDWDHVRAVHLYKIFSSLVSPAASAAASTSTHAVHQDRQKLLRGQPSTIARGRVLSVRVYPSSFGKERLEREEREGPPVELFKKKKKELREEDIDERTIFETGDADEYDEDALRKYQLERLRYYYAVAECDTVDAASHIYDELQGSELERSANVFDLSFVPDGMEFDEECRDEAVGEPNGTYKAVDFVTDALRNSKVKLTWDDDDAERNHFTRRTLTKKEIEEADFRAYIASSSSSGSEDEAKPSANAANANTKVAPNGNGSKQKSKSKSKSSARDNLRALLLGGDNDELPEGWGGGGDAFADGDDGDGSGGGASDVDMQVTFAPALSGGADKGDESTLDRYQRKMREKRKKRKEERAEKGAGVDGGEEGRGEKRGKGVGGDGGAGGLGEEDEFFGVSGSEDDDVLGRSTFEEEEEMRPKSKPKKGPKSKSSDQVKTNTTRQEATADELALLAASDAAGGGPGHFDMKAILKAEKAKGRNRKDRKLKNKKNKKGGAEEDDGNENELQETFAIDVKDERFKAVHEDHHFAIDPSNPRYKKTKSMGALLDERSKRYKDKGRDGRKNASSEAPQEATIGSSISGGGKERDLKSLVESVKRKSAAATAGQGGGMGKRRRLD</sequence>
<evidence type="ECO:0000256" key="1">
    <source>
        <dbReference type="ARBA" id="ARBA00004604"/>
    </source>
</evidence>
<protein>
    <submittedName>
        <fullName evidence="8">Uncharacterized protein</fullName>
    </submittedName>
</protein>
<dbReference type="EMBL" id="JH711589">
    <property type="protein sequence ID" value="EIW75153.1"/>
    <property type="molecule type" value="Genomic_DNA"/>
</dbReference>
<keyword evidence="3" id="KW-0175">Coiled coil</keyword>
<feature type="compositionally biased region" description="Gly residues" evidence="5">
    <location>
        <begin position="557"/>
        <end position="567"/>
    </location>
</feature>
<dbReference type="KEGG" id="cput:CONPUDRAFT_147312"/>
<feature type="compositionally biased region" description="Polar residues" evidence="5">
    <location>
        <begin position="426"/>
        <end position="440"/>
    </location>
</feature>
<feature type="compositionally biased region" description="Basic and acidic residues" evidence="5">
    <location>
        <begin position="511"/>
        <end position="524"/>
    </location>
</feature>
<feature type="region of interest" description="Disordered" evidence="5">
    <location>
        <begin position="1"/>
        <end position="23"/>
    </location>
</feature>
<dbReference type="Proteomes" id="UP000053558">
    <property type="component" value="Unassembled WGS sequence"/>
</dbReference>
<dbReference type="PANTHER" id="PTHR12202:SF0">
    <property type="entry name" value="ESF1 HOMOLOG"/>
    <property type="match status" value="1"/>
</dbReference>
<reference evidence="9" key="1">
    <citation type="journal article" date="2012" name="Science">
        <title>The Paleozoic origin of enzymatic lignin decomposition reconstructed from 31 fungal genomes.</title>
        <authorList>
            <person name="Floudas D."/>
            <person name="Binder M."/>
            <person name="Riley R."/>
            <person name="Barry K."/>
            <person name="Blanchette R.A."/>
            <person name="Henrissat B."/>
            <person name="Martinez A.T."/>
            <person name="Otillar R."/>
            <person name="Spatafora J.W."/>
            <person name="Yadav J.S."/>
            <person name="Aerts A."/>
            <person name="Benoit I."/>
            <person name="Boyd A."/>
            <person name="Carlson A."/>
            <person name="Copeland A."/>
            <person name="Coutinho P.M."/>
            <person name="de Vries R.P."/>
            <person name="Ferreira P."/>
            <person name="Findley K."/>
            <person name="Foster B."/>
            <person name="Gaskell J."/>
            <person name="Glotzer D."/>
            <person name="Gorecki P."/>
            <person name="Heitman J."/>
            <person name="Hesse C."/>
            <person name="Hori C."/>
            <person name="Igarashi K."/>
            <person name="Jurgens J.A."/>
            <person name="Kallen N."/>
            <person name="Kersten P."/>
            <person name="Kohler A."/>
            <person name="Kuees U."/>
            <person name="Kumar T.K.A."/>
            <person name="Kuo A."/>
            <person name="LaButti K."/>
            <person name="Larrondo L.F."/>
            <person name="Lindquist E."/>
            <person name="Ling A."/>
            <person name="Lombard V."/>
            <person name="Lucas S."/>
            <person name="Lundell T."/>
            <person name="Martin R."/>
            <person name="McLaughlin D.J."/>
            <person name="Morgenstern I."/>
            <person name="Morin E."/>
            <person name="Murat C."/>
            <person name="Nagy L.G."/>
            <person name="Nolan M."/>
            <person name="Ohm R.A."/>
            <person name="Patyshakuliyeva A."/>
            <person name="Rokas A."/>
            <person name="Ruiz-Duenas F.J."/>
            <person name="Sabat G."/>
            <person name="Salamov A."/>
            <person name="Samejima M."/>
            <person name="Schmutz J."/>
            <person name="Slot J.C."/>
            <person name="St John F."/>
            <person name="Stenlid J."/>
            <person name="Sun H."/>
            <person name="Sun S."/>
            <person name="Syed K."/>
            <person name="Tsang A."/>
            <person name="Wiebenga A."/>
            <person name="Young D."/>
            <person name="Pisabarro A."/>
            <person name="Eastwood D.C."/>
            <person name="Martin F."/>
            <person name="Cullen D."/>
            <person name="Grigoriev I.V."/>
            <person name="Hibbett D.S."/>
        </authorList>
    </citation>
    <scope>NUCLEOTIDE SEQUENCE [LARGE SCALE GENOMIC DNA]</scope>
    <source>
        <strain evidence="9">RWD-64-598 SS2</strain>
    </source>
</reference>
<feature type="compositionally biased region" description="Low complexity" evidence="5">
    <location>
        <begin position="626"/>
        <end position="636"/>
    </location>
</feature>
<feature type="compositionally biased region" description="Basic and acidic residues" evidence="5">
    <location>
        <begin position="726"/>
        <end position="744"/>
    </location>
</feature>
<dbReference type="GO" id="GO:0003723">
    <property type="term" value="F:RNA binding"/>
    <property type="evidence" value="ECO:0007669"/>
    <property type="project" value="TreeGrafter"/>
</dbReference>
<dbReference type="OrthoDB" id="431825at2759"/>
<feature type="compositionally biased region" description="Basic and acidic residues" evidence="5">
    <location>
        <begin position="1"/>
        <end position="15"/>
    </location>
</feature>
<gene>
    <name evidence="8" type="ORF">CONPUDRAFT_147312</name>
</gene>
<evidence type="ECO:0000256" key="2">
    <source>
        <dbReference type="ARBA" id="ARBA00009087"/>
    </source>
</evidence>
<feature type="compositionally biased region" description="Basic and acidic residues" evidence="5">
    <location>
        <begin position="534"/>
        <end position="555"/>
    </location>
</feature>
<feature type="compositionally biased region" description="Basic and acidic residues" evidence="5">
    <location>
        <begin position="644"/>
        <end position="656"/>
    </location>
</feature>
<feature type="compositionally biased region" description="Polar residues" evidence="5">
    <location>
        <begin position="745"/>
        <end position="757"/>
    </location>
</feature>
<keyword evidence="9" id="KW-1185">Reference proteome</keyword>
<dbReference type="AlphaFoldDB" id="A0A5M3M7Y2"/>
<feature type="domain" description="NUC153" evidence="6">
    <location>
        <begin position="695"/>
        <end position="722"/>
    </location>
</feature>
<dbReference type="InterPro" id="IPR039754">
    <property type="entry name" value="Esf1"/>
</dbReference>
<proteinExistence type="inferred from homology"/>
<feature type="region of interest" description="Disordered" evidence="5">
    <location>
        <begin position="410"/>
        <end position="684"/>
    </location>
</feature>
<evidence type="ECO:0000256" key="5">
    <source>
        <dbReference type="SAM" id="MobiDB-lite"/>
    </source>
</evidence>
<name>A0A5M3M7Y2_CONPW</name>
<dbReference type="GO" id="GO:0006364">
    <property type="term" value="P:rRNA processing"/>
    <property type="evidence" value="ECO:0007669"/>
    <property type="project" value="InterPro"/>
</dbReference>
<dbReference type="Pfam" id="PF25121">
    <property type="entry name" value="RRM_ESF1"/>
    <property type="match status" value="1"/>
</dbReference>
<feature type="region of interest" description="Disordered" evidence="5">
    <location>
        <begin position="705"/>
        <end position="796"/>
    </location>
</feature>
<comment type="subcellular location">
    <subcellularLocation>
        <location evidence="1">Nucleus</location>
        <location evidence="1">Nucleolus</location>
    </subcellularLocation>
</comment>
<feature type="compositionally biased region" description="Basic residues" evidence="5">
    <location>
        <begin position="657"/>
        <end position="672"/>
    </location>
</feature>
<evidence type="ECO:0000313" key="8">
    <source>
        <dbReference type="EMBL" id="EIW75153.1"/>
    </source>
</evidence>
<keyword evidence="4" id="KW-0539">Nucleus</keyword>
<feature type="region of interest" description="Disordered" evidence="5">
    <location>
        <begin position="37"/>
        <end position="169"/>
    </location>
</feature>
<feature type="compositionally biased region" description="Acidic residues" evidence="5">
    <location>
        <begin position="95"/>
        <end position="105"/>
    </location>
</feature>
<dbReference type="GO" id="GO:0005730">
    <property type="term" value="C:nucleolus"/>
    <property type="evidence" value="ECO:0007669"/>
    <property type="project" value="UniProtKB-SubCell"/>
</dbReference>
<comment type="similarity">
    <text evidence="2">Belongs to the ESF1 family.</text>
</comment>
<comment type="caution">
    <text evidence="8">The sequence shown here is derived from an EMBL/GenBank/DDBJ whole genome shotgun (WGS) entry which is preliminary data.</text>
</comment>
<evidence type="ECO:0000256" key="3">
    <source>
        <dbReference type="ARBA" id="ARBA00023054"/>
    </source>
</evidence>
<accession>A0A5M3M7Y2</accession>
<feature type="compositionally biased region" description="Acidic residues" evidence="5">
    <location>
        <begin position="124"/>
        <end position="141"/>
    </location>
</feature>
<feature type="compositionally biased region" description="Low complexity" evidence="5">
    <location>
        <begin position="147"/>
        <end position="160"/>
    </location>
</feature>
<evidence type="ECO:0000313" key="9">
    <source>
        <dbReference type="Proteomes" id="UP000053558"/>
    </source>
</evidence>
<feature type="compositionally biased region" description="Basic and acidic residues" evidence="5">
    <location>
        <begin position="762"/>
        <end position="775"/>
    </location>
</feature>
<feature type="domain" description="ESF1 RRM" evidence="7">
    <location>
        <begin position="172"/>
        <end position="353"/>
    </location>
</feature>
<evidence type="ECO:0000256" key="4">
    <source>
        <dbReference type="ARBA" id="ARBA00023242"/>
    </source>
</evidence>
<feature type="compositionally biased region" description="Acidic residues" evidence="5">
    <location>
        <begin position="568"/>
        <end position="583"/>
    </location>
</feature>
<dbReference type="GeneID" id="19202311"/>
<dbReference type="RefSeq" id="XP_007774578.1">
    <property type="nucleotide sequence ID" value="XM_007776388.1"/>
</dbReference>
<dbReference type="Pfam" id="PF08159">
    <property type="entry name" value="NUC153"/>
    <property type="match status" value="1"/>
</dbReference>
<organism evidence="8 9">
    <name type="scientific">Coniophora puteana (strain RWD-64-598)</name>
    <name type="common">Brown rot fungus</name>
    <dbReference type="NCBI Taxonomy" id="741705"/>
    <lineage>
        <taxon>Eukaryota</taxon>
        <taxon>Fungi</taxon>
        <taxon>Dikarya</taxon>
        <taxon>Basidiomycota</taxon>
        <taxon>Agaricomycotina</taxon>
        <taxon>Agaricomycetes</taxon>
        <taxon>Agaricomycetidae</taxon>
        <taxon>Boletales</taxon>
        <taxon>Coniophorineae</taxon>
        <taxon>Coniophoraceae</taxon>
        <taxon>Coniophora</taxon>
    </lineage>
</organism>
<evidence type="ECO:0000259" key="6">
    <source>
        <dbReference type="Pfam" id="PF08159"/>
    </source>
</evidence>